<keyword evidence="4 6" id="KW-0808">Transferase</keyword>
<evidence type="ECO:0000256" key="3">
    <source>
        <dbReference type="ARBA" id="ARBA00022676"/>
    </source>
</evidence>
<dbReference type="EMBL" id="CYZX01000009">
    <property type="protein sequence ID" value="CUO42747.1"/>
    <property type="molecule type" value="Genomic_DNA"/>
</dbReference>
<proteinExistence type="inferred from homology"/>
<organism evidence="6 7">
    <name type="scientific">Clostridium disporicum</name>
    <dbReference type="NCBI Taxonomy" id="84024"/>
    <lineage>
        <taxon>Bacteria</taxon>
        <taxon>Bacillati</taxon>
        <taxon>Bacillota</taxon>
        <taxon>Clostridia</taxon>
        <taxon>Eubacteriales</taxon>
        <taxon>Clostridiaceae</taxon>
        <taxon>Clostridium</taxon>
    </lineage>
</organism>
<comment type="pathway">
    <text evidence="1">Cell wall biogenesis; cell wall polysaccharide biosynthesis.</text>
</comment>
<evidence type="ECO:0000313" key="7">
    <source>
        <dbReference type="Proteomes" id="UP000095594"/>
    </source>
</evidence>
<dbReference type="InterPro" id="IPR001173">
    <property type="entry name" value="Glyco_trans_2-like"/>
</dbReference>
<dbReference type="Proteomes" id="UP000095594">
    <property type="component" value="Unassembled WGS sequence"/>
</dbReference>
<evidence type="ECO:0000256" key="4">
    <source>
        <dbReference type="ARBA" id="ARBA00022679"/>
    </source>
</evidence>
<dbReference type="SUPFAM" id="SSF53448">
    <property type="entry name" value="Nucleotide-diphospho-sugar transferases"/>
    <property type="match status" value="1"/>
</dbReference>
<evidence type="ECO:0000313" key="6">
    <source>
        <dbReference type="EMBL" id="CUO42747.1"/>
    </source>
</evidence>
<gene>
    <name evidence="6" type="ORF">ERS852471_01544</name>
</gene>
<comment type="similarity">
    <text evidence="2">Belongs to the glycosyltransferase 2 family.</text>
</comment>
<dbReference type="Gene3D" id="3.90.550.10">
    <property type="entry name" value="Spore Coat Polysaccharide Biosynthesis Protein SpsA, Chain A"/>
    <property type="match status" value="1"/>
</dbReference>
<accession>A0A174EZN3</accession>
<dbReference type="AlphaFoldDB" id="A0A174EZN3"/>
<feature type="domain" description="Glycosyltransferase 2-like" evidence="5">
    <location>
        <begin position="6"/>
        <end position="163"/>
    </location>
</feature>
<evidence type="ECO:0000259" key="5">
    <source>
        <dbReference type="Pfam" id="PF00535"/>
    </source>
</evidence>
<protein>
    <submittedName>
        <fullName evidence="6">Glycosyltransferase</fullName>
    </submittedName>
</protein>
<sequence length="301" mass="34962">MEKVAIVILNYLNYKDTIECVESLNNDKYCDKEVVIVDNGSNNDSWTVLEAKYCNSRVHLLKSDKNLGFAKGNNIGINYAVNKLNCKFVLLVNNDTIFNDSNLITELMNAYEEGVAVIGPRIIAANGVEQNPVPAEVSKARIEEEFAIYKSLKYRFYNGDLYIKLNENEYFKKMKIMIKKYLLRRGNIDKKGEISNNKKSQDLVLHGACMLLTKDYFNYYSGLFPNTFLYYEENILTLLTKKVGLYKKFINSVNIYHKEDQSSKMSFNNLSKVKKKYLFDSMKLCKELFDLSYDQIINKFF</sequence>
<dbReference type="InterPro" id="IPR029044">
    <property type="entry name" value="Nucleotide-diphossugar_trans"/>
</dbReference>
<dbReference type="GO" id="GO:0016757">
    <property type="term" value="F:glycosyltransferase activity"/>
    <property type="evidence" value="ECO:0007669"/>
    <property type="project" value="UniProtKB-KW"/>
</dbReference>
<dbReference type="Pfam" id="PF00535">
    <property type="entry name" value="Glycos_transf_2"/>
    <property type="match status" value="1"/>
</dbReference>
<reference evidence="6 7" key="1">
    <citation type="submission" date="2015-09" db="EMBL/GenBank/DDBJ databases">
        <authorList>
            <consortium name="Pathogen Informatics"/>
        </authorList>
    </citation>
    <scope>NUCLEOTIDE SEQUENCE [LARGE SCALE GENOMIC DNA]</scope>
    <source>
        <strain evidence="6 7">2789STDY5834856</strain>
    </source>
</reference>
<name>A0A174EZN3_9CLOT</name>
<dbReference type="PANTHER" id="PTHR43179">
    <property type="entry name" value="RHAMNOSYLTRANSFERASE WBBL"/>
    <property type="match status" value="1"/>
</dbReference>
<keyword evidence="3" id="KW-0328">Glycosyltransferase</keyword>
<dbReference type="PANTHER" id="PTHR43179:SF12">
    <property type="entry name" value="GALACTOFURANOSYLTRANSFERASE GLFT2"/>
    <property type="match status" value="1"/>
</dbReference>
<dbReference type="RefSeq" id="WP_055265318.1">
    <property type="nucleotide sequence ID" value="NZ_CABIXQ010000009.1"/>
</dbReference>
<evidence type="ECO:0000256" key="1">
    <source>
        <dbReference type="ARBA" id="ARBA00004776"/>
    </source>
</evidence>
<evidence type="ECO:0000256" key="2">
    <source>
        <dbReference type="ARBA" id="ARBA00006739"/>
    </source>
</evidence>
<dbReference type="OrthoDB" id="9813495at2"/>